<keyword evidence="1" id="KW-0472">Membrane</keyword>
<dbReference type="Proteomes" id="UP000478505">
    <property type="component" value="Unassembled WGS sequence"/>
</dbReference>
<keyword evidence="1" id="KW-0812">Transmembrane</keyword>
<dbReference type="EMBL" id="JAAIKD010000003">
    <property type="protein sequence ID" value="NEV93587.1"/>
    <property type="molecule type" value="Genomic_DNA"/>
</dbReference>
<evidence type="ECO:0000256" key="1">
    <source>
        <dbReference type="SAM" id="Phobius"/>
    </source>
</evidence>
<feature type="transmembrane region" description="Helical" evidence="1">
    <location>
        <begin position="63"/>
        <end position="83"/>
    </location>
</feature>
<accession>A0A6B3R3A7</accession>
<evidence type="ECO:0008006" key="4">
    <source>
        <dbReference type="Google" id="ProtNLM"/>
    </source>
</evidence>
<comment type="caution">
    <text evidence="2">The sequence shown here is derived from an EMBL/GenBank/DDBJ whole genome shotgun (WGS) entry which is preliminary data.</text>
</comment>
<feature type="transmembrane region" description="Helical" evidence="1">
    <location>
        <begin position="95"/>
        <end position="113"/>
    </location>
</feature>
<dbReference type="RefSeq" id="WP_164004322.1">
    <property type="nucleotide sequence ID" value="NZ_JAAIKD010000003.1"/>
</dbReference>
<reference evidence="2 3" key="1">
    <citation type="submission" date="2020-02" db="EMBL/GenBank/DDBJ databases">
        <title>Flavobacteriaceae Psychroflexus bacterium YR1-1, complete genome.</title>
        <authorList>
            <person name="Li Y."/>
            <person name="Wu S."/>
        </authorList>
    </citation>
    <scope>NUCLEOTIDE SEQUENCE [LARGE SCALE GENOMIC DNA]</scope>
    <source>
        <strain evidence="2 3">YR1-1</strain>
    </source>
</reference>
<keyword evidence="3" id="KW-1185">Reference proteome</keyword>
<protein>
    <recommendedName>
        <fullName evidence="4">DoxX-like family protein</fullName>
    </recommendedName>
</protein>
<evidence type="ECO:0000313" key="3">
    <source>
        <dbReference type="Proteomes" id="UP000478505"/>
    </source>
</evidence>
<keyword evidence="1" id="KW-1133">Transmembrane helix</keyword>
<dbReference type="GO" id="GO:0016020">
    <property type="term" value="C:membrane"/>
    <property type="evidence" value="ECO:0007669"/>
    <property type="project" value="UniProtKB-SubCell"/>
</dbReference>
<dbReference type="PANTHER" id="PTHR36974">
    <property type="entry name" value="MEMBRANE PROTEIN-RELATED"/>
    <property type="match status" value="1"/>
</dbReference>
<dbReference type="AlphaFoldDB" id="A0A6B3R3A7"/>
<name>A0A6B3R3A7_9FLAO</name>
<gene>
    <name evidence="2" type="ORF">G3567_05400</name>
</gene>
<feature type="transmembrane region" description="Helical" evidence="1">
    <location>
        <begin position="6"/>
        <end position="27"/>
    </location>
</feature>
<proteinExistence type="predicted"/>
<feature type="transmembrane region" description="Helical" evidence="1">
    <location>
        <begin position="39"/>
        <end position="57"/>
    </location>
</feature>
<organism evidence="2 3">
    <name type="scientific">Psychroflexus aurantiacus</name>
    <dbReference type="NCBI Taxonomy" id="2709310"/>
    <lineage>
        <taxon>Bacteria</taxon>
        <taxon>Pseudomonadati</taxon>
        <taxon>Bacteroidota</taxon>
        <taxon>Flavobacteriia</taxon>
        <taxon>Flavobacteriales</taxon>
        <taxon>Flavobacteriaceae</taxon>
        <taxon>Psychroflexus</taxon>
    </lineage>
</organism>
<dbReference type="PANTHER" id="PTHR36974:SF1">
    <property type="entry name" value="DOXX FAMILY MEMBRANE PROTEIN"/>
    <property type="match status" value="1"/>
</dbReference>
<evidence type="ECO:0000313" key="2">
    <source>
        <dbReference type="EMBL" id="NEV93587.1"/>
    </source>
</evidence>
<dbReference type="GO" id="GO:0030416">
    <property type="term" value="P:methylamine metabolic process"/>
    <property type="evidence" value="ECO:0007669"/>
    <property type="project" value="InterPro"/>
</dbReference>
<sequence>MKWDLLVMSIIYVFAGSMHFIKPRAYVKIIPKFLPKRRTLNLFAGAVEIMAGFALLFPETRPYAAILIITMLVVFLVVHFNMLRSKELALGVPRWILILRIPLQFLLIWWASLYI</sequence>